<comment type="cofactor">
    <cofactor evidence="1">
        <name>Zn(2+)</name>
        <dbReference type="ChEBI" id="CHEBI:29105"/>
    </cofactor>
    <text evidence="1">Binds 1 zinc ion.</text>
</comment>
<dbReference type="Pfam" id="PF03884">
    <property type="entry name" value="YacG"/>
    <property type="match status" value="1"/>
</dbReference>
<dbReference type="EMBL" id="WTPX01000046">
    <property type="protein sequence ID" value="NNJ25688.1"/>
    <property type="molecule type" value="Genomic_DNA"/>
</dbReference>
<name>A0ABX1VEH7_9PLAN</name>
<evidence type="ECO:0000313" key="2">
    <source>
        <dbReference type="EMBL" id="NNJ25688.1"/>
    </source>
</evidence>
<dbReference type="HAMAP" id="MF_00649">
    <property type="entry name" value="DNA_gyrase_inhibitor_YacG"/>
    <property type="match status" value="1"/>
</dbReference>
<comment type="function">
    <text evidence="1">Inhibits all the catalytic activities of DNA gyrase by preventing its interaction with DNA. Acts by binding directly to the C-terminal domain of GyrB, which probably disrupts DNA binding by the gyrase.</text>
</comment>
<dbReference type="InterPro" id="IPR013088">
    <property type="entry name" value="Znf_NHR/GATA"/>
</dbReference>
<feature type="binding site" evidence="1">
    <location>
        <position position="10"/>
    </location>
    <ligand>
        <name>Zn(2+)</name>
        <dbReference type="ChEBI" id="CHEBI:29105"/>
    </ligand>
</feature>
<dbReference type="Proteomes" id="UP000609651">
    <property type="component" value="Unassembled WGS sequence"/>
</dbReference>
<accession>A0ABX1VEH7</accession>
<gene>
    <name evidence="1 2" type="primary">yacG</name>
    <name evidence="2" type="ORF">LzC2_17610</name>
</gene>
<organism evidence="2 3">
    <name type="scientific">Alienimonas chondri</name>
    <dbReference type="NCBI Taxonomy" id="2681879"/>
    <lineage>
        <taxon>Bacteria</taxon>
        <taxon>Pseudomonadati</taxon>
        <taxon>Planctomycetota</taxon>
        <taxon>Planctomycetia</taxon>
        <taxon>Planctomycetales</taxon>
        <taxon>Planctomycetaceae</taxon>
        <taxon>Alienimonas</taxon>
    </lineage>
</organism>
<comment type="similarity">
    <text evidence="1">Belongs to the DNA gyrase inhibitor YacG family.</text>
</comment>
<dbReference type="RefSeq" id="WP_171185956.1">
    <property type="nucleotide sequence ID" value="NZ_WTPX01000046.1"/>
</dbReference>
<evidence type="ECO:0000313" key="3">
    <source>
        <dbReference type="Proteomes" id="UP000609651"/>
    </source>
</evidence>
<reference evidence="2 3" key="1">
    <citation type="journal article" date="2020" name="Syst. Appl. Microbiol.">
        <title>Alienimonas chondri sp. nov., a novel planctomycete isolated from the biofilm of the red alga Chondrus crispus.</title>
        <authorList>
            <person name="Vitorino I."/>
            <person name="Albuquerque L."/>
            <person name="Wiegand S."/>
            <person name="Kallscheuer N."/>
            <person name="da Costa M.S."/>
            <person name="Lobo-da-Cunha A."/>
            <person name="Jogler C."/>
            <person name="Lage O.M."/>
        </authorList>
    </citation>
    <scope>NUCLEOTIDE SEQUENCE [LARGE SCALE GENOMIC DNA]</scope>
    <source>
        <strain evidence="2 3">LzC2</strain>
    </source>
</reference>
<sequence length="85" mass="9483">MIAPRTCPICDATIPPDVRPEGTSAADRAFPFCSERCRNVDLLRWSQGKYAITEPLTPDRLLHELGDDPEAVEQLLARESEEEGD</sequence>
<comment type="subunit">
    <text evidence="1">Interacts with GyrB.</text>
</comment>
<dbReference type="SUPFAM" id="SSF57716">
    <property type="entry name" value="Glucocorticoid receptor-like (DNA-binding domain)"/>
    <property type="match status" value="1"/>
</dbReference>
<feature type="binding site" evidence="1">
    <location>
        <position position="7"/>
    </location>
    <ligand>
        <name>Zn(2+)</name>
        <dbReference type="ChEBI" id="CHEBI:29105"/>
    </ligand>
</feature>
<proteinExistence type="inferred from homology"/>
<dbReference type="InterPro" id="IPR005584">
    <property type="entry name" value="DNA_gyrase_inhibitor_YacG"/>
</dbReference>
<evidence type="ECO:0000256" key="1">
    <source>
        <dbReference type="HAMAP-Rule" id="MF_00649"/>
    </source>
</evidence>
<feature type="binding site" evidence="1">
    <location>
        <position position="37"/>
    </location>
    <ligand>
        <name>Zn(2+)</name>
        <dbReference type="ChEBI" id="CHEBI:29105"/>
    </ligand>
</feature>
<feature type="binding site" evidence="1">
    <location>
        <position position="33"/>
    </location>
    <ligand>
        <name>Zn(2+)</name>
        <dbReference type="ChEBI" id="CHEBI:29105"/>
    </ligand>
</feature>
<keyword evidence="1" id="KW-0862">Zinc</keyword>
<dbReference type="Gene3D" id="3.30.50.10">
    <property type="entry name" value="Erythroid Transcription Factor GATA-1, subunit A"/>
    <property type="match status" value="1"/>
</dbReference>
<keyword evidence="1" id="KW-0479">Metal-binding</keyword>
<keyword evidence="3" id="KW-1185">Reference proteome</keyword>
<protein>
    <recommendedName>
        <fullName evidence="1">DNA gyrase inhibitor YacG</fullName>
    </recommendedName>
</protein>
<comment type="caution">
    <text evidence="2">The sequence shown here is derived from an EMBL/GenBank/DDBJ whole genome shotgun (WGS) entry which is preliminary data.</text>
</comment>